<name>A0A7M7PMK4_STRPU</name>
<evidence type="ECO:0000256" key="1">
    <source>
        <dbReference type="SAM" id="MobiDB-lite"/>
    </source>
</evidence>
<organism evidence="2 3">
    <name type="scientific">Strongylocentrotus purpuratus</name>
    <name type="common">Purple sea urchin</name>
    <dbReference type="NCBI Taxonomy" id="7668"/>
    <lineage>
        <taxon>Eukaryota</taxon>
        <taxon>Metazoa</taxon>
        <taxon>Echinodermata</taxon>
        <taxon>Eleutherozoa</taxon>
        <taxon>Echinozoa</taxon>
        <taxon>Echinoidea</taxon>
        <taxon>Euechinoidea</taxon>
        <taxon>Echinacea</taxon>
        <taxon>Camarodonta</taxon>
        <taxon>Echinidea</taxon>
        <taxon>Strongylocentrotidae</taxon>
        <taxon>Strongylocentrotus</taxon>
    </lineage>
</organism>
<feature type="region of interest" description="Disordered" evidence="1">
    <location>
        <begin position="1"/>
        <end position="56"/>
    </location>
</feature>
<dbReference type="PANTHER" id="PTHR14778:SF2">
    <property type="entry name" value="KINETOCHORE-ASSOCIATED PROTEIN DSN1 HOMOLOG"/>
    <property type="match status" value="1"/>
</dbReference>
<dbReference type="Proteomes" id="UP000007110">
    <property type="component" value="Unassembled WGS sequence"/>
</dbReference>
<sequence length="285" mass="32432">MDVSAVNTRSARKRKSDDDQNVVMSTITKHKKRQKRRSSFMRSRSRKSLPPVNIESSEIHQKIATDIPEEKRLEQLQQSSFEYTMQKLMAEIPLFDSDSELQCKMRKAFEDTLADVAKSGILTHACKKNSLEPNPSNLEMNEVLIKMQSHIRRLTEEGEKWDRLQQDHTQSTLDAEKIAASSSEPTTVSKAPDSLTIQQRKLLADLPDLGSLAEWTKTSAEETALQIAKVHQTGKQMMKYKDSMEGYLQHELEIFAVESFDGYQDIMDPRKLLSKAGTNAQESQA</sequence>
<dbReference type="FunCoup" id="A0A7M7PMK4">
    <property type="interactions" value="554"/>
</dbReference>
<feature type="compositionally biased region" description="Basic residues" evidence="1">
    <location>
        <begin position="28"/>
        <end position="47"/>
    </location>
</feature>
<dbReference type="GO" id="GO:0007059">
    <property type="term" value="P:chromosome segregation"/>
    <property type="evidence" value="ECO:0007669"/>
    <property type="project" value="InterPro"/>
</dbReference>
<evidence type="ECO:0000313" key="3">
    <source>
        <dbReference type="Proteomes" id="UP000007110"/>
    </source>
</evidence>
<dbReference type="GO" id="GO:0051301">
    <property type="term" value="P:cell division"/>
    <property type="evidence" value="ECO:0007669"/>
    <property type="project" value="InterPro"/>
</dbReference>
<dbReference type="InterPro" id="IPR013218">
    <property type="entry name" value="Dsn1/Mis13"/>
</dbReference>
<dbReference type="GO" id="GO:0000444">
    <property type="term" value="C:MIS12/MIND type complex"/>
    <property type="evidence" value="ECO:0007669"/>
    <property type="project" value="InterPro"/>
</dbReference>
<dbReference type="AlphaFoldDB" id="A0A7M7PMK4"/>
<accession>A0A7M7PMK4</accession>
<proteinExistence type="predicted"/>
<dbReference type="OrthoDB" id="10044040at2759"/>
<reference evidence="2" key="2">
    <citation type="submission" date="2021-01" db="UniProtKB">
        <authorList>
            <consortium name="EnsemblMetazoa"/>
        </authorList>
    </citation>
    <scope>IDENTIFICATION</scope>
</reference>
<dbReference type="GeneID" id="100890536"/>
<keyword evidence="3" id="KW-1185">Reference proteome</keyword>
<dbReference type="OMA" id="ILTHACK"/>
<dbReference type="RefSeq" id="XP_030853679.1">
    <property type="nucleotide sequence ID" value="XM_030997819.1"/>
</dbReference>
<evidence type="ECO:0000313" key="2">
    <source>
        <dbReference type="EnsemblMetazoa" id="XP_030853679"/>
    </source>
</evidence>
<dbReference type="KEGG" id="spu:100890536"/>
<reference evidence="3" key="1">
    <citation type="submission" date="2015-02" db="EMBL/GenBank/DDBJ databases">
        <title>Genome sequencing for Strongylocentrotus purpuratus.</title>
        <authorList>
            <person name="Murali S."/>
            <person name="Liu Y."/>
            <person name="Vee V."/>
            <person name="English A."/>
            <person name="Wang M."/>
            <person name="Skinner E."/>
            <person name="Han Y."/>
            <person name="Muzny D.M."/>
            <person name="Worley K.C."/>
            <person name="Gibbs R.A."/>
        </authorList>
    </citation>
    <scope>NUCLEOTIDE SEQUENCE</scope>
</reference>
<dbReference type="PANTHER" id="PTHR14778">
    <property type="entry name" value="KINETOCHORE-ASSOCIATED PROTEIN DSN1 HOMOLOG"/>
    <property type="match status" value="1"/>
</dbReference>
<dbReference type="InParanoid" id="A0A7M7PMK4"/>
<dbReference type="EnsemblMetazoa" id="XM_030997819">
    <property type="protein sequence ID" value="XP_030853679"/>
    <property type="gene ID" value="LOC100890536"/>
</dbReference>
<protein>
    <submittedName>
        <fullName evidence="2">Uncharacterized protein</fullName>
    </submittedName>
</protein>